<evidence type="ECO:0000313" key="2">
    <source>
        <dbReference type="EMBL" id="OSX77459.1"/>
    </source>
</evidence>
<evidence type="ECO:0000256" key="1">
    <source>
        <dbReference type="SAM" id="MobiDB-lite"/>
    </source>
</evidence>
<protein>
    <submittedName>
        <fullName evidence="2">Uncharacterized protein</fullName>
    </submittedName>
</protein>
<keyword evidence="3" id="KW-1185">Reference proteome</keyword>
<dbReference type="Proteomes" id="UP000218209">
    <property type="component" value="Unassembled WGS sequence"/>
</dbReference>
<name>A0A1X6P978_PORUM</name>
<proteinExistence type="predicted"/>
<accession>A0A1X6P978</accession>
<feature type="region of interest" description="Disordered" evidence="1">
    <location>
        <begin position="215"/>
        <end position="244"/>
    </location>
</feature>
<reference evidence="2 3" key="1">
    <citation type="submission" date="2017-03" db="EMBL/GenBank/DDBJ databases">
        <title>WGS assembly of Porphyra umbilicalis.</title>
        <authorList>
            <person name="Brawley S.H."/>
            <person name="Blouin N.A."/>
            <person name="Ficko-Blean E."/>
            <person name="Wheeler G.L."/>
            <person name="Lohr M."/>
            <person name="Goodson H.V."/>
            <person name="Jenkins J.W."/>
            <person name="Blaby-Haas C.E."/>
            <person name="Helliwell K.E."/>
            <person name="Chan C."/>
            <person name="Marriage T."/>
            <person name="Bhattacharya D."/>
            <person name="Klein A.S."/>
            <person name="Badis Y."/>
            <person name="Brodie J."/>
            <person name="Cao Y."/>
            <person name="Collen J."/>
            <person name="Dittami S.M."/>
            <person name="Gachon C.M."/>
            <person name="Green B.R."/>
            <person name="Karpowicz S."/>
            <person name="Kim J.W."/>
            <person name="Kudahl U."/>
            <person name="Lin S."/>
            <person name="Michel G."/>
            <person name="Mittag M."/>
            <person name="Olson B.J."/>
            <person name="Pangilinan J."/>
            <person name="Peng Y."/>
            <person name="Qiu H."/>
            <person name="Shu S."/>
            <person name="Singer J.T."/>
            <person name="Smith A.G."/>
            <person name="Sprecher B.N."/>
            <person name="Wagner V."/>
            <person name="Wang W."/>
            <person name="Wang Z.-Y."/>
            <person name="Yan J."/>
            <person name="Yarish C."/>
            <person name="Zoeuner-Riek S."/>
            <person name="Zhuang Y."/>
            <person name="Zou Y."/>
            <person name="Lindquist E.A."/>
            <person name="Grimwood J."/>
            <person name="Barry K."/>
            <person name="Rokhsar D.S."/>
            <person name="Schmutz J."/>
            <person name="Stiller J.W."/>
            <person name="Grossman A.R."/>
            <person name="Prochnik S.E."/>
        </authorList>
    </citation>
    <scope>NUCLEOTIDE SEQUENCE [LARGE SCALE GENOMIC DNA]</scope>
    <source>
        <strain evidence="2">4086291</strain>
    </source>
</reference>
<dbReference type="AlphaFoldDB" id="A0A1X6P978"/>
<feature type="compositionally biased region" description="Gly residues" evidence="1">
    <location>
        <begin position="215"/>
        <end position="238"/>
    </location>
</feature>
<sequence length="262" mass="27766">MLRVRRRVKIRIYGHVVGATSTINVVNDAEADWNVVVEETMDELKVDEHDKMTSCSPASASRHKASERGIKGVVAAVKAIIVHLLVKDRVEEPASVGYEDRVMTVWGHIALAACFVRCALKRTERGGSGCDNSVDGGWYDHWRWELPPMKEFMPQSRDPWHGMIIVDATDEKLFSFPQDAVPFTSSRSLLVLSTAVAAADAGGCRHFGGGRSDRGGAWGGDVGGRGGAGSGGGDGGGDSGHRPAPALPATCTAVLSCSAPGV</sequence>
<dbReference type="EMBL" id="KV918838">
    <property type="protein sequence ID" value="OSX77459.1"/>
    <property type="molecule type" value="Genomic_DNA"/>
</dbReference>
<organism evidence="2 3">
    <name type="scientific">Porphyra umbilicalis</name>
    <name type="common">Purple laver</name>
    <name type="synonym">Red alga</name>
    <dbReference type="NCBI Taxonomy" id="2786"/>
    <lineage>
        <taxon>Eukaryota</taxon>
        <taxon>Rhodophyta</taxon>
        <taxon>Bangiophyceae</taxon>
        <taxon>Bangiales</taxon>
        <taxon>Bangiaceae</taxon>
        <taxon>Porphyra</taxon>
    </lineage>
</organism>
<evidence type="ECO:0000313" key="3">
    <source>
        <dbReference type="Proteomes" id="UP000218209"/>
    </source>
</evidence>
<gene>
    <name evidence="2" type="ORF">BU14_0148s0035</name>
</gene>